<dbReference type="InterPro" id="IPR002549">
    <property type="entry name" value="AI-2E-like"/>
</dbReference>
<dbReference type="Pfam" id="PF01594">
    <property type="entry name" value="AI-2E_transport"/>
    <property type="match status" value="1"/>
</dbReference>
<dbReference type="EMBL" id="LZEU01000001">
    <property type="protein sequence ID" value="MBC9251461.1"/>
    <property type="molecule type" value="Genomic_DNA"/>
</dbReference>
<keyword evidence="6 8" id="KW-1133">Transmembrane helix</keyword>
<comment type="caution">
    <text evidence="9">The sequence shown here is derived from an EMBL/GenBank/DDBJ whole genome shotgun (WGS) entry which is preliminary data.</text>
</comment>
<feature type="transmembrane region" description="Helical" evidence="8">
    <location>
        <begin position="162"/>
        <end position="185"/>
    </location>
</feature>
<evidence type="ECO:0000313" key="9">
    <source>
        <dbReference type="EMBL" id="MBC9251461.1"/>
    </source>
</evidence>
<evidence type="ECO:0000313" key="10">
    <source>
        <dbReference type="Proteomes" id="UP000744555"/>
    </source>
</evidence>
<evidence type="ECO:0000256" key="6">
    <source>
        <dbReference type="ARBA" id="ARBA00022989"/>
    </source>
</evidence>
<feature type="transmembrane region" description="Helical" evidence="8">
    <location>
        <begin position="219"/>
        <end position="241"/>
    </location>
</feature>
<feature type="transmembrane region" description="Helical" evidence="8">
    <location>
        <begin position="72"/>
        <end position="91"/>
    </location>
</feature>
<evidence type="ECO:0000256" key="4">
    <source>
        <dbReference type="ARBA" id="ARBA00022475"/>
    </source>
</evidence>
<feature type="transmembrane region" description="Helical" evidence="8">
    <location>
        <begin position="274"/>
        <end position="298"/>
    </location>
</feature>
<comment type="similarity">
    <text evidence="2">Belongs to the autoinducer-2 exporter (AI-2E) (TC 2.A.86) family.</text>
</comment>
<dbReference type="Proteomes" id="UP000744555">
    <property type="component" value="Unassembled WGS sequence"/>
</dbReference>
<keyword evidence="5 8" id="KW-0812">Transmembrane</keyword>
<accession>A0ABR7S4D6</accession>
<keyword evidence="4" id="KW-1003">Cell membrane</keyword>
<name>A0ABR7S4D6_AQUAC</name>
<keyword evidence="10" id="KW-1185">Reference proteome</keyword>
<proteinExistence type="inferred from homology"/>
<feature type="transmembrane region" description="Helical" evidence="8">
    <location>
        <begin position="318"/>
        <end position="345"/>
    </location>
</feature>
<evidence type="ECO:0000256" key="2">
    <source>
        <dbReference type="ARBA" id="ARBA00009773"/>
    </source>
</evidence>
<evidence type="ECO:0000256" key="8">
    <source>
        <dbReference type="SAM" id="Phobius"/>
    </source>
</evidence>
<dbReference type="PANTHER" id="PTHR21716:SF67">
    <property type="entry name" value="TRANSPORT PROTEIN YDIK-RELATED"/>
    <property type="match status" value="1"/>
</dbReference>
<dbReference type="PANTHER" id="PTHR21716">
    <property type="entry name" value="TRANSMEMBRANE PROTEIN"/>
    <property type="match status" value="1"/>
</dbReference>
<evidence type="ECO:0000256" key="5">
    <source>
        <dbReference type="ARBA" id="ARBA00022692"/>
    </source>
</evidence>
<keyword evidence="3" id="KW-0813">Transport</keyword>
<comment type="subcellular location">
    <subcellularLocation>
        <location evidence="1">Cell membrane</location>
        <topology evidence="1">Multi-pass membrane protein</topology>
    </subcellularLocation>
</comment>
<sequence>MSDLPPIDPRIPRTLLDTLIRAGLIATLVVACYEIFHPFLSLMAWATILAVTLYPAHGMLKARIGGGEGRAATLLVIVAVAILLVPAYLLGASLTESVQSVIAVVKEEGVHIPSPPTAIADWPLIGKPLYTFWAQTVADLSSTLQHAAPHLKGVVLGLLSKLAGAGVGLLVFIGALIIAGVIMAYGKTGQASALRIANRVVAEGHGQNMTALCTATIRAVAQGVIGIAFIQMLLIGAGFIVKGVPGAGLLALGVLIIGIMQLPATLITLPAIAYVFFAEGASLAAIIFAIYTFVAGLADNVLKPLLLGRGVDVPMPVVLIGALGGMVVGGIIGLFIGPVVLAVGYKLFWQWVDQPTQHTEPASPGE</sequence>
<evidence type="ECO:0000256" key="7">
    <source>
        <dbReference type="ARBA" id="ARBA00023136"/>
    </source>
</evidence>
<feature type="transmembrane region" description="Helical" evidence="8">
    <location>
        <begin position="247"/>
        <end position="267"/>
    </location>
</feature>
<evidence type="ECO:0000256" key="1">
    <source>
        <dbReference type="ARBA" id="ARBA00004651"/>
    </source>
</evidence>
<feature type="transmembrane region" description="Helical" evidence="8">
    <location>
        <begin position="42"/>
        <end position="60"/>
    </location>
</feature>
<protein>
    <submittedName>
        <fullName evidence="9">AI-2E family transporter</fullName>
    </submittedName>
</protein>
<evidence type="ECO:0000256" key="3">
    <source>
        <dbReference type="ARBA" id="ARBA00022448"/>
    </source>
</evidence>
<organism evidence="9 10">
    <name type="scientific">Aquipseudomonas alcaligenes</name>
    <name type="common">Pseudomonas alcaligenes</name>
    <dbReference type="NCBI Taxonomy" id="43263"/>
    <lineage>
        <taxon>Bacteria</taxon>
        <taxon>Pseudomonadati</taxon>
        <taxon>Pseudomonadota</taxon>
        <taxon>Gammaproteobacteria</taxon>
        <taxon>Pseudomonadales</taxon>
        <taxon>Pseudomonadaceae</taxon>
        <taxon>Aquipseudomonas</taxon>
    </lineage>
</organism>
<dbReference type="RefSeq" id="WP_187806959.1">
    <property type="nucleotide sequence ID" value="NZ_LZEU01000001.1"/>
</dbReference>
<reference evidence="9 10" key="1">
    <citation type="submission" date="2016-06" db="EMBL/GenBank/DDBJ databases">
        <authorList>
            <person name="Ramos C."/>
            <person name="Pintado A."/>
            <person name="Crespo-Gomez J.I."/>
        </authorList>
    </citation>
    <scope>NUCLEOTIDE SEQUENCE [LARGE SCALE GENOMIC DNA]</scope>
    <source>
        <strain evidence="9 10">AVO110</strain>
    </source>
</reference>
<gene>
    <name evidence="9" type="ORF">A9179_14410</name>
</gene>
<keyword evidence="7 8" id="KW-0472">Membrane</keyword>